<dbReference type="Proteomes" id="UP000515908">
    <property type="component" value="Chromosome 01"/>
</dbReference>
<dbReference type="EMBL" id="LR877145">
    <property type="protein sequence ID" value="CAD2213342.1"/>
    <property type="molecule type" value="Genomic_DNA"/>
</dbReference>
<feature type="region of interest" description="Disordered" evidence="1">
    <location>
        <begin position="253"/>
        <end position="297"/>
    </location>
</feature>
<organism evidence="2 3">
    <name type="scientific">Angomonas deanei</name>
    <dbReference type="NCBI Taxonomy" id="59799"/>
    <lineage>
        <taxon>Eukaryota</taxon>
        <taxon>Discoba</taxon>
        <taxon>Euglenozoa</taxon>
        <taxon>Kinetoplastea</taxon>
        <taxon>Metakinetoplastina</taxon>
        <taxon>Trypanosomatida</taxon>
        <taxon>Trypanosomatidae</taxon>
        <taxon>Strigomonadinae</taxon>
        <taxon>Angomonas</taxon>
    </lineage>
</organism>
<feature type="compositionally biased region" description="Basic residues" evidence="1">
    <location>
        <begin position="287"/>
        <end position="297"/>
    </location>
</feature>
<feature type="compositionally biased region" description="Basic and acidic residues" evidence="1">
    <location>
        <begin position="265"/>
        <end position="281"/>
    </location>
</feature>
<keyword evidence="3" id="KW-1185">Reference proteome</keyword>
<reference evidence="2 3" key="1">
    <citation type="submission" date="2020-08" db="EMBL/GenBank/DDBJ databases">
        <authorList>
            <person name="Newling K."/>
            <person name="Davey J."/>
            <person name="Forrester S."/>
        </authorList>
    </citation>
    <scope>NUCLEOTIDE SEQUENCE [LARGE SCALE GENOMIC DNA]</scope>
    <source>
        <strain evidence="3">Crithidia deanei Carvalho (ATCC PRA-265)</strain>
    </source>
</reference>
<feature type="region of interest" description="Disordered" evidence="1">
    <location>
        <begin position="80"/>
        <end position="105"/>
    </location>
</feature>
<dbReference type="AlphaFoldDB" id="A0A7G2C631"/>
<dbReference type="OrthoDB" id="10452241at2759"/>
<sequence>MGIDSAFKSVEDVPRLDRHKLLPKLREEGEVTGSLWSLDGGELSYPKDGGGPQGWGVRLWRERALLKKEYQKVLDGQEAPPEFSALGTSTRVAGDQLDIEESGAKTPGELADWRKFENNRYDDGRGKPLNEIAFPVDPSAEYVWQGERRDSLAPYKTDDEIALESDNVFYSQMEGETKTNTKALVEALKNKEENSLEITQRGPNRKSKYDYLEKWREMYRHGTLEAPEEPLLHFGRSPDDHHDTVAASVRDWYATRKRTPVTDEQIERFEKENSRSEESRLSGKANRQSRRSRKQRR</sequence>
<evidence type="ECO:0000313" key="3">
    <source>
        <dbReference type="Proteomes" id="UP000515908"/>
    </source>
</evidence>
<protein>
    <submittedName>
        <fullName evidence="2">Uncharacterized protein</fullName>
    </submittedName>
</protein>
<dbReference type="VEuPathDB" id="TriTrypDB:ADEAN_000078300"/>
<evidence type="ECO:0000256" key="1">
    <source>
        <dbReference type="SAM" id="MobiDB-lite"/>
    </source>
</evidence>
<gene>
    <name evidence="2" type="ORF">ADEAN_000078300</name>
</gene>
<accession>A0A7G2C631</accession>
<proteinExistence type="predicted"/>
<name>A0A7G2C631_9TRYP</name>
<evidence type="ECO:0000313" key="2">
    <source>
        <dbReference type="EMBL" id="CAD2213342.1"/>
    </source>
</evidence>